<keyword evidence="1" id="KW-0805">Transcription regulation</keyword>
<evidence type="ECO:0000256" key="3">
    <source>
        <dbReference type="ARBA" id="ARBA00023163"/>
    </source>
</evidence>
<comment type="caution">
    <text evidence="5">The sequence shown here is derived from an EMBL/GenBank/DDBJ whole genome shotgun (WGS) entry which is preliminary data.</text>
</comment>
<keyword evidence="6" id="KW-1185">Reference proteome</keyword>
<sequence>MLKYQAIAADLREKITRGIYQPDDQLPPSGELERTYQASKMTVKHALDYLE</sequence>
<reference evidence="5 6" key="1">
    <citation type="submission" date="2020-04" db="EMBL/GenBank/DDBJ databases">
        <authorList>
            <person name="Hitch T.C.A."/>
            <person name="Wylensek D."/>
            <person name="Clavel T."/>
        </authorList>
    </citation>
    <scope>NUCLEOTIDE SEQUENCE [LARGE SCALE GENOMIC DNA]</scope>
    <source>
        <strain evidence="5 6">PG-130-P53-12</strain>
    </source>
</reference>
<dbReference type="InterPro" id="IPR000524">
    <property type="entry name" value="Tscrpt_reg_HTH_GntR"/>
</dbReference>
<dbReference type="GO" id="GO:0003700">
    <property type="term" value="F:DNA-binding transcription factor activity"/>
    <property type="evidence" value="ECO:0007669"/>
    <property type="project" value="InterPro"/>
</dbReference>
<evidence type="ECO:0000313" key="5">
    <source>
        <dbReference type="EMBL" id="NMD99315.1"/>
    </source>
</evidence>
<feature type="non-terminal residue" evidence="5">
    <location>
        <position position="51"/>
    </location>
</feature>
<dbReference type="AlphaFoldDB" id="A0A848BBN4"/>
<gene>
    <name evidence="5" type="ORF">HF878_07525</name>
</gene>
<accession>A0A848BBN4</accession>
<keyword evidence="3" id="KW-0804">Transcription</keyword>
<dbReference type="SUPFAM" id="SSF46785">
    <property type="entry name" value="Winged helix' DNA-binding domain"/>
    <property type="match status" value="1"/>
</dbReference>
<evidence type="ECO:0000256" key="2">
    <source>
        <dbReference type="ARBA" id="ARBA00023125"/>
    </source>
</evidence>
<feature type="domain" description="HTH gntR-type" evidence="4">
    <location>
        <begin position="1"/>
        <end position="51"/>
    </location>
</feature>
<dbReference type="InterPro" id="IPR036388">
    <property type="entry name" value="WH-like_DNA-bd_sf"/>
</dbReference>
<dbReference type="InterPro" id="IPR036390">
    <property type="entry name" value="WH_DNA-bd_sf"/>
</dbReference>
<proteinExistence type="predicted"/>
<organism evidence="5 6">
    <name type="scientific">Selenomonas bovis</name>
    <dbReference type="NCBI Taxonomy" id="416586"/>
    <lineage>
        <taxon>Bacteria</taxon>
        <taxon>Bacillati</taxon>
        <taxon>Bacillota</taxon>
        <taxon>Negativicutes</taxon>
        <taxon>Selenomonadales</taxon>
        <taxon>Selenomonadaceae</taxon>
        <taxon>Selenomonas</taxon>
    </lineage>
</organism>
<protein>
    <submittedName>
        <fullName evidence="5">GntR family transcriptional regulator</fullName>
    </submittedName>
</protein>
<dbReference type="EMBL" id="JABAFA010000026">
    <property type="protein sequence ID" value="NMD99315.1"/>
    <property type="molecule type" value="Genomic_DNA"/>
</dbReference>
<evidence type="ECO:0000259" key="4">
    <source>
        <dbReference type="PROSITE" id="PS50949"/>
    </source>
</evidence>
<keyword evidence="2" id="KW-0238">DNA-binding</keyword>
<name>A0A848BBN4_9FIRM</name>
<dbReference type="GO" id="GO:0003677">
    <property type="term" value="F:DNA binding"/>
    <property type="evidence" value="ECO:0007669"/>
    <property type="project" value="UniProtKB-KW"/>
</dbReference>
<dbReference type="Gene3D" id="1.10.10.10">
    <property type="entry name" value="Winged helix-like DNA-binding domain superfamily/Winged helix DNA-binding domain"/>
    <property type="match status" value="1"/>
</dbReference>
<dbReference type="Pfam" id="PF00392">
    <property type="entry name" value="GntR"/>
    <property type="match status" value="1"/>
</dbReference>
<dbReference type="Proteomes" id="UP000543804">
    <property type="component" value="Unassembled WGS sequence"/>
</dbReference>
<evidence type="ECO:0000256" key="1">
    <source>
        <dbReference type="ARBA" id="ARBA00023015"/>
    </source>
</evidence>
<dbReference type="PROSITE" id="PS50949">
    <property type="entry name" value="HTH_GNTR"/>
    <property type="match status" value="1"/>
</dbReference>
<dbReference type="RefSeq" id="WP_170077678.1">
    <property type="nucleotide sequence ID" value="NZ_JABAFA010000026.1"/>
</dbReference>
<evidence type="ECO:0000313" key="6">
    <source>
        <dbReference type="Proteomes" id="UP000543804"/>
    </source>
</evidence>